<feature type="non-terminal residue" evidence="2">
    <location>
        <position position="103"/>
    </location>
</feature>
<dbReference type="EMBL" id="CAUOFW020000922">
    <property type="protein sequence ID" value="CAK9138851.1"/>
    <property type="molecule type" value="Genomic_DNA"/>
</dbReference>
<dbReference type="AlphaFoldDB" id="A0ABC8R352"/>
<comment type="caution">
    <text evidence="2">The sequence shown here is derived from an EMBL/GenBank/DDBJ whole genome shotgun (WGS) entry which is preliminary data.</text>
</comment>
<feature type="region of interest" description="Disordered" evidence="1">
    <location>
        <begin position="58"/>
        <end position="88"/>
    </location>
</feature>
<sequence length="103" mass="11182">VIDDNILTKCQIAQHACLERERSECLPSTSTLVLAQIPMPAQISKFLAEQAIQTNVSGSSSLPTMLRENPPHNLDEGNFVEGTSMQSTPPSIGVMNNITIFGR</sequence>
<evidence type="ECO:0000256" key="1">
    <source>
        <dbReference type="SAM" id="MobiDB-lite"/>
    </source>
</evidence>
<evidence type="ECO:0000313" key="3">
    <source>
        <dbReference type="Proteomes" id="UP001642360"/>
    </source>
</evidence>
<accession>A0ABC8R352</accession>
<feature type="non-terminal residue" evidence="2">
    <location>
        <position position="1"/>
    </location>
</feature>
<dbReference type="Proteomes" id="UP001642360">
    <property type="component" value="Unassembled WGS sequence"/>
</dbReference>
<proteinExistence type="predicted"/>
<reference evidence="2 3" key="1">
    <citation type="submission" date="2024-02" db="EMBL/GenBank/DDBJ databases">
        <authorList>
            <person name="Vignale AGUSTIN F."/>
            <person name="Sosa J E."/>
            <person name="Modenutti C."/>
        </authorList>
    </citation>
    <scope>NUCLEOTIDE SEQUENCE [LARGE SCALE GENOMIC DNA]</scope>
</reference>
<protein>
    <submittedName>
        <fullName evidence="2">Uncharacterized protein</fullName>
    </submittedName>
</protein>
<organism evidence="2 3">
    <name type="scientific">Ilex paraguariensis</name>
    <name type="common">yerba mate</name>
    <dbReference type="NCBI Taxonomy" id="185542"/>
    <lineage>
        <taxon>Eukaryota</taxon>
        <taxon>Viridiplantae</taxon>
        <taxon>Streptophyta</taxon>
        <taxon>Embryophyta</taxon>
        <taxon>Tracheophyta</taxon>
        <taxon>Spermatophyta</taxon>
        <taxon>Magnoliopsida</taxon>
        <taxon>eudicotyledons</taxon>
        <taxon>Gunneridae</taxon>
        <taxon>Pentapetalae</taxon>
        <taxon>asterids</taxon>
        <taxon>campanulids</taxon>
        <taxon>Aquifoliales</taxon>
        <taxon>Aquifoliaceae</taxon>
        <taxon>Ilex</taxon>
    </lineage>
</organism>
<name>A0ABC8R352_9AQUA</name>
<gene>
    <name evidence="2" type="ORF">ILEXP_LOCUS6205</name>
</gene>
<evidence type="ECO:0000313" key="2">
    <source>
        <dbReference type="EMBL" id="CAK9138851.1"/>
    </source>
</evidence>
<keyword evidence="3" id="KW-1185">Reference proteome</keyword>